<name>A0A834ICZ8_RHYFE</name>
<proteinExistence type="predicted"/>
<protein>
    <submittedName>
        <fullName evidence="1">Uncharacterized protein</fullName>
    </submittedName>
</protein>
<dbReference type="OrthoDB" id="6377396at2759"/>
<reference evidence="1" key="1">
    <citation type="submission" date="2020-08" db="EMBL/GenBank/DDBJ databases">
        <title>Genome sequencing and assembly of the red palm weevil Rhynchophorus ferrugineus.</title>
        <authorList>
            <person name="Dias G.B."/>
            <person name="Bergman C.M."/>
            <person name="Manee M."/>
        </authorList>
    </citation>
    <scope>NUCLEOTIDE SEQUENCE</scope>
    <source>
        <strain evidence="1">AA-2017</strain>
        <tissue evidence="1">Whole larva</tissue>
    </source>
</reference>
<organism evidence="1 2">
    <name type="scientific">Rhynchophorus ferrugineus</name>
    <name type="common">Red palm weevil</name>
    <name type="synonym">Curculio ferrugineus</name>
    <dbReference type="NCBI Taxonomy" id="354439"/>
    <lineage>
        <taxon>Eukaryota</taxon>
        <taxon>Metazoa</taxon>
        <taxon>Ecdysozoa</taxon>
        <taxon>Arthropoda</taxon>
        <taxon>Hexapoda</taxon>
        <taxon>Insecta</taxon>
        <taxon>Pterygota</taxon>
        <taxon>Neoptera</taxon>
        <taxon>Endopterygota</taxon>
        <taxon>Coleoptera</taxon>
        <taxon>Polyphaga</taxon>
        <taxon>Cucujiformia</taxon>
        <taxon>Curculionidae</taxon>
        <taxon>Dryophthorinae</taxon>
        <taxon>Rhynchophorus</taxon>
    </lineage>
</organism>
<sequence length="193" mass="22201">MANRRPPKYRAVSYRSKLKIHTYRRSPALIFTEAVVVPARRIDFKYSTSTGLENSEDIFVNRLFFPLRLLFLRVERSEIQWRNKPESRKIKSPSWDRGGTYLLFPPDSRRTGPGPSVFSLLHLAPYVCVSVAGFSRVKRQDDSQSYPEGENEIEPLIIDRGPYFDKSVSKNVTALVGKTTYLGCRVRNLGNRT</sequence>
<dbReference type="AlphaFoldDB" id="A0A834ICZ8"/>
<dbReference type="EMBL" id="JAACXV010009123">
    <property type="protein sequence ID" value="KAF7275783.1"/>
    <property type="molecule type" value="Genomic_DNA"/>
</dbReference>
<evidence type="ECO:0000313" key="1">
    <source>
        <dbReference type="EMBL" id="KAF7275783.1"/>
    </source>
</evidence>
<feature type="non-terminal residue" evidence="1">
    <location>
        <position position="1"/>
    </location>
</feature>
<gene>
    <name evidence="1" type="ORF">GWI33_011274</name>
</gene>
<evidence type="ECO:0000313" key="2">
    <source>
        <dbReference type="Proteomes" id="UP000625711"/>
    </source>
</evidence>
<keyword evidence="2" id="KW-1185">Reference proteome</keyword>
<comment type="caution">
    <text evidence="1">The sequence shown here is derived from an EMBL/GenBank/DDBJ whole genome shotgun (WGS) entry which is preliminary data.</text>
</comment>
<dbReference type="Proteomes" id="UP000625711">
    <property type="component" value="Unassembled WGS sequence"/>
</dbReference>
<accession>A0A834ICZ8</accession>